<reference evidence="8" key="1">
    <citation type="submission" date="2020-03" db="EMBL/GenBank/DDBJ databases">
        <title>Solimonas marina sp. nov., isolated from deep seawater of the Pacific Ocean.</title>
        <authorList>
            <person name="Liu X."/>
            <person name="Lai Q."/>
            <person name="Sun F."/>
            <person name="Gai Y."/>
            <person name="Li G."/>
            <person name="Shao Z."/>
        </authorList>
    </citation>
    <scope>NUCLEOTIDE SEQUENCE</scope>
    <source>
        <strain evidence="8">C16B3</strain>
    </source>
</reference>
<dbReference type="Gene3D" id="3.50.50.60">
    <property type="entry name" value="FAD/NAD(P)-binding domain"/>
    <property type="match status" value="1"/>
</dbReference>
<gene>
    <name evidence="8" type="ORF">G7Y82_11815</name>
</gene>
<keyword evidence="5" id="KW-0073">Auxin biosynthesis</keyword>
<dbReference type="GO" id="GO:0009063">
    <property type="term" value="P:amino acid catabolic process"/>
    <property type="evidence" value="ECO:0007669"/>
    <property type="project" value="TreeGrafter"/>
</dbReference>
<organism evidence="8 9">
    <name type="scientific">Solimonas marina</name>
    <dbReference type="NCBI Taxonomy" id="2714601"/>
    <lineage>
        <taxon>Bacteria</taxon>
        <taxon>Pseudomonadati</taxon>
        <taxon>Pseudomonadota</taxon>
        <taxon>Gammaproteobacteria</taxon>
        <taxon>Nevskiales</taxon>
        <taxon>Nevskiaceae</taxon>
        <taxon>Solimonas</taxon>
    </lineage>
</organism>
<proteinExistence type="inferred from homology"/>
<dbReference type="EMBL" id="JAAVXB010000006">
    <property type="protein sequence ID" value="NKF23007.1"/>
    <property type="molecule type" value="Genomic_DNA"/>
</dbReference>
<comment type="similarity">
    <text evidence="2">Belongs to the tryptophan 2-monooxygenase family.</text>
</comment>
<protein>
    <recommendedName>
        <fullName evidence="4">Tryptophan 2-monooxygenase</fullName>
        <ecNumber evidence="3">1.13.12.3</ecNumber>
    </recommendedName>
</protein>
<dbReference type="GO" id="GO:0009851">
    <property type="term" value="P:auxin biosynthetic process"/>
    <property type="evidence" value="ECO:0007669"/>
    <property type="project" value="UniProtKB-KW"/>
</dbReference>
<evidence type="ECO:0000256" key="5">
    <source>
        <dbReference type="ARBA" id="ARBA00023070"/>
    </source>
</evidence>
<dbReference type="PANTHER" id="PTHR10742:SF342">
    <property type="entry name" value="AMINE OXIDASE"/>
    <property type="match status" value="1"/>
</dbReference>
<dbReference type="InterPro" id="IPR036188">
    <property type="entry name" value="FAD/NAD-bd_sf"/>
</dbReference>
<evidence type="ECO:0000256" key="3">
    <source>
        <dbReference type="ARBA" id="ARBA00012535"/>
    </source>
</evidence>
<dbReference type="SUPFAM" id="SSF51905">
    <property type="entry name" value="FAD/NAD(P)-binding domain"/>
    <property type="match status" value="1"/>
</dbReference>
<dbReference type="SUPFAM" id="SSF54373">
    <property type="entry name" value="FAD-linked reductases, C-terminal domain"/>
    <property type="match status" value="1"/>
</dbReference>
<evidence type="ECO:0000256" key="2">
    <source>
        <dbReference type="ARBA" id="ARBA00005833"/>
    </source>
</evidence>
<dbReference type="Gene3D" id="3.90.660.10">
    <property type="match status" value="1"/>
</dbReference>
<dbReference type="InterPro" id="IPR002937">
    <property type="entry name" value="Amino_oxidase"/>
</dbReference>
<comment type="catalytic activity">
    <reaction evidence="6">
        <text>L-tryptophan + O2 = indole-3-acetamide + CO2 + H2O</text>
        <dbReference type="Rhea" id="RHEA:16165"/>
        <dbReference type="ChEBI" id="CHEBI:15377"/>
        <dbReference type="ChEBI" id="CHEBI:15379"/>
        <dbReference type="ChEBI" id="CHEBI:16031"/>
        <dbReference type="ChEBI" id="CHEBI:16526"/>
        <dbReference type="ChEBI" id="CHEBI:57912"/>
        <dbReference type="EC" id="1.13.12.3"/>
    </reaction>
</comment>
<comment type="pathway">
    <text evidence="1">Plant hormone metabolism; auxin biosynthesis.</text>
</comment>
<dbReference type="AlphaFoldDB" id="A0A969W9U7"/>
<evidence type="ECO:0000256" key="1">
    <source>
        <dbReference type="ARBA" id="ARBA00004814"/>
    </source>
</evidence>
<dbReference type="PANTHER" id="PTHR10742">
    <property type="entry name" value="FLAVIN MONOAMINE OXIDASE"/>
    <property type="match status" value="1"/>
</dbReference>
<accession>A0A969W9U7</accession>
<feature type="domain" description="Amine oxidase" evidence="7">
    <location>
        <begin position="56"/>
        <end position="511"/>
    </location>
</feature>
<sequence>MTRRELFKMIGMAAGGAAMYQAMSTLGYAAESPFKGPIDLSGAPKGASVLILGSGVAGMTAAYELRNAGYKVQILEYNNRPGGRNWSIRGGDSYTELGGYTQHCEFDKGLYINPGPWRIPYHHRGLLHYCKILGVPIEAFFQINYNAYLHSSKAFGGKPQRYREIKADYQGHVAELLSKATRQHSLDDAISKEDAEKLLESLRSWGALDKDFKYGKNLTSSERRGYEKDPGGGLTAVPIPSQPMGLSDVLDSGLWQGIPSGDNYDMQTALFQPVGGMGRIGEAFGRELGSVIRYNSKVTKIEQSERGVTATYVDTATGATHSASADWCLCTIPLPVLAQIPMNVGQKMAAAISAVPYASAIKVGLQFKRRFWEEDDHIYGGISYTDLPITNIGYPNCDYHSPGKGVLLGAYIWGLNAMEFTAMTPPERVMKAVEYGSQIHPQYKQEFDNGVAVAWHRSPFTMGCYGMWSSDARAKHYEDLCRIDGRIALAGEHASYLGGWQEGGVTSALDAIGRIHQRAVAQGSKA</sequence>
<dbReference type="Pfam" id="PF01593">
    <property type="entry name" value="Amino_oxidase"/>
    <property type="match status" value="1"/>
</dbReference>
<keyword evidence="9" id="KW-1185">Reference proteome</keyword>
<evidence type="ECO:0000313" key="9">
    <source>
        <dbReference type="Proteomes" id="UP000653472"/>
    </source>
</evidence>
<dbReference type="EC" id="1.13.12.3" evidence="3"/>
<evidence type="ECO:0000259" key="7">
    <source>
        <dbReference type="Pfam" id="PF01593"/>
    </source>
</evidence>
<dbReference type="Proteomes" id="UP000653472">
    <property type="component" value="Unassembled WGS sequence"/>
</dbReference>
<name>A0A969W9U7_9GAMM</name>
<evidence type="ECO:0000256" key="6">
    <source>
        <dbReference type="ARBA" id="ARBA00047321"/>
    </source>
</evidence>
<dbReference type="GO" id="GO:0001716">
    <property type="term" value="F:L-amino-acid oxidase activity"/>
    <property type="evidence" value="ECO:0007669"/>
    <property type="project" value="TreeGrafter"/>
</dbReference>
<evidence type="ECO:0000256" key="4">
    <source>
        <dbReference type="ARBA" id="ARBA00017871"/>
    </source>
</evidence>
<dbReference type="Gene3D" id="1.20.1440.240">
    <property type="match status" value="1"/>
</dbReference>
<comment type="caution">
    <text evidence="8">The sequence shown here is derived from an EMBL/GenBank/DDBJ whole genome shotgun (WGS) entry which is preliminary data.</text>
</comment>
<dbReference type="InterPro" id="IPR050281">
    <property type="entry name" value="Flavin_monoamine_oxidase"/>
</dbReference>
<evidence type="ECO:0000313" key="8">
    <source>
        <dbReference type="EMBL" id="NKF23007.1"/>
    </source>
</evidence>
<dbReference type="GO" id="GO:0050361">
    <property type="term" value="F:tryptophan 2-monooxygenase activity"/>
    <property type="evidence" value="ECO:0007669"/>
    <property type="project" value="UniProtKB-EC"/>
</dbReference>